<dbReference type="RefSeq" id="WP_096870205.1">
    <property type="nucleotide sequence ID" value="NZ_CP010649.1"/>
</dbReference>
<dbReference type="PANTHER" id="PTHR33375">
    <property type="entry name" value="CHROMOSOME-PARTITIONING PROTEIN PARB-RELATED"/>
    <property type="match status" value="1"/>
</dbReference>
<gene>
    <name evidence="2" type="ORF">PhaeoP36_04040</name>
</gene>
<reference evidence="2 3" key="4">
    <citation type="journal article" date="2018" name="Environ. Microbiol. Rep.">
        <title>Phylogenetic distribution of roseobacticides in the Roseobacter group and their effect on microalgae.</title>
        <authorList>
            <person name="Sonnenschein E.C."/>
            <person name="Phippen C.B."/>
            <person name="Bentzon-Tilia M."/>
            <person name="Rasmussen S.A."/>
            <person name="Nielsen K.F."/>
            <person name="Gram L."/>
        </authorList>
    </citation>
    <scope>NUCLEOTIDE SEQUENCE [LARGE SCALE GENOMIC DNA]</scope>
    <source>
        <strain evidence="2 3">P36</strain>
    </source>
</reference>
<dbReference type="InterPro" id="IPR050336">
    <property type="entry name" value="Chromosome_partition/occlusion"/>
</dbReference>
<evidence type="ECO:0000313" key="3">
    <source>
        <dbReference type="Proteomes" id="UP000218891"/>
    </source>
</evidence>
<dbReference type="SUPFAM" id="SSF109709">
    <property type="entry name" value="KorB DNA-binding domain-like"/>
    <property type="match status" value="1"/>
</dbReference>
<reference evidence="2 3" key="1">
    <citation type="journal article" date="2017" name="Front. Microbiol.">
        <title>Phaeobacter piscinae sp. nov., a species of the Roseobacter group and potential aquaculture probiont.</title>
        <authorList>
            <person name="Sonnenschein E.C."/>
            <person name="Phippen C.B.W."/>
            <person name="Nielsen K.F."/>
            <person name="Mateiu R.V."/>
            <person name="Melchiorsen J."/>
            <person name="Gram L."/>
            <person name="Overmann J."/>
            <person name="Freese H.M."/>
        </authorList>
    </citation>
    <scope>NUCLEOTIDE SEQUENCE [LARGE SCALE GENOMIC DNA]</scope>
    <source>
        <strain evidence="2 3">P36</strain>
    </source>
</reference>
<dbReference type="SUPFAM" id="SSF110849">
    <property type="entry name" value="ParB/Sulfiredoxin"/>
    <property type="match status" value="1"/>
</dbReference>
<dbReference type="Gene3D" id="1.10.10.2830">
    <property type="match status" value="1"/>
</dbReference>
<geneLocation type="plasmid" evidence="2 3">
    <name>pP36_f</name>
</geneLocation>
<dbReference type="InterPro" id="IPR003115">
    <property type="entry name" value="ParB_N"/>
</dbReference>
<evidence type="ECO:0000259" key="1">
    <source>
        <dbReference type="SMART" id="SM00470"/>
    </source>
</evidence>
<dbReference type="Proteomes" id="UP000218891">
    <property type="component" value="Plasmid pP36_f"/>
</dbReference>
<dbReference type="InterPro" id="IPR036086">
    <property type="entry name" value="ParB/Sulfiredoxin_sf"/>
</dbReference>
<proteinExistence type="predicted"/>
<reference evidence="2 3" key="3">
    <citation type="journal article" date="2017" name="Int. J. Syst. Evol. Microbiol.">
        <title>Adaptation of Surface-Associated Bacteria to the Open Ocean: A Genomically Distinct Subpopulation of Phaeobacter gallaeciensis Colonizes Pacific Mesozooplankton.</title>
        <authorList>
            <person name="Freese H.M."/>
            <person name="Methner A."/>
            <person name="Overmann J."/>
        </authorList>
    </citation>
    <scope>NUCLEOTIDE SEQUENCE [LARGE SCALE GENOMIC DNA]</scope>
    <source>
        <strain evidence="2 3">P36</strain>
    </source>
</reference>
<protein>
    <submittedName>
        <fullName evidence="2">ParB/RepB/Spo0J family partition protein</fullName>
    </submittedName>
</protein>
<dbReference type="SMART" id="SM00470">
    <property type="entry name" value="ParB"/>
    <property type="match status" value="1"/>
</dbReference>
<sequence>MTKQAVVNTETAAKLIEYVPLADTYLSEMNPRQEADEEGIALLAETLVQLGLLQNLIGFRDDTGKVGVVGGGRRWRALNIAVALRPDLALVPFKMAPTAQAALEWANAENNARENLELVDDVQHFSRLADMGLTIGRIGQVSGKTEAYVRRRLALAGLPCPVLDALKAGQISIGQAQAMTVSDNETKILEVLERAKDGWFNEYQIKTALKPQAIEGDDRKARFVGQEAYESEGGTVTQDLFEDATLFNDPDILGRVFSAKLDAAAAEVKEAEGWAWSMTTDDSNPFWYELERDNGFARTNIIKGDLTEEQQARYNELVEVENILDEASQTELENLQQIIDGYYSAEQKALSGIVVHVSRNGTIGVTRGAIKTEDQDKAVEAGLIDEPVQSVQASSGEPEMEKPAFSQKFMDDMTAIRLASVQTGLLCKPDYLLSLYAFAVSPASGDCNSIFAFGFGGSETNRPEVDDQFILDPRLGGERDDEAEEAYNALREMAGLGKVAGFKVFREAGKKVRNGAITAFLARAFKTQSADFMADIEAEIGADVRSIWTPSATNCFKRLKGHQLDALYQYLLDLTDDSAAFKSFAKTKKGEKNEAMHKLFNDSAHQDALGVTSEQKDRIATWVPDCIA</sequence>
<reference evidence="2 3" key="2">
    <citation type="journal article" date="2017" name="Genome Biol. Evol.">
        <title>Trajectories and Drivers of Genome Evolution in Surface-Associated Marine Phaeobacter.</title>
        <authorList>
            <person name="Freese H.M."/>
            <person name="Sikorski J."/>
            <person name="Bunk B."/>
            <person name="Scheuner C."/>
            <person name="Meier-Kolthoff J.P."/>
            <person name="Sproer C."/>
            <person name="Gram L."/>
            <person name="Overmann J."/>
        </authorList>
    </citation>
    <scope>NUCLEOTIDE SEQUENCE [LARGE SCALE GENOMIC DNA]</scope>
    <source>
        <strain evidence="2 3">P36</strain>
    </source>
</reference>
<name>A0ABN5DL81_9RHOB</name>
<dbReference type="Pfam" id="PF17762">
    <property type="entry name" value="HTH_ParB"/>
    <property type="match status" value="1"/>
</dbReference>
<evidence type="ECO:0000313" key="2">
    <source>
        <dbReference type="EMBL" id="ATG38115.1"/>
    </source>
</evidence>
<feature type="domain" description="ParB-like N-terminal" evidence="1">
    <location>
        <begin position="17"/>
        <end position="111"/>
    </location>
</feature>
<keyword evidence="2" id="KW-0614">Plasmid</keyword>
<dbReference type="Gene3D" id="3.90.1530.30">
    <property type="match status" value="1"/>
</dbReference>
<keyword evidence="3" id="KW-1185">Reference proteome</keyword>
<dbReference type="PANTHER" id="PTHR33375:SF7">
    <property type="entry name" value="CHROMOSOME 2-PARTITIONING PROTEIN PARB-RELATED"/>
    <property type="match status" value="1"/>
</dbReference>
<dbReference type="Pfam" id="PF02195">
    <property type="entry name" value="ParB_N"/>
    <property type="match status" value="1"/>
</dbReference>
<organism evidence="2 3">
    <name type="scientific">Phaeobacter piscinae</name>
    <dbReference type="NCBI Taxonomy" id="1580596"/>
    <lineage>
        <taxon>Bacteria</taxon>
        <taxon>Pseudomonadati</taxon>
        <taxon>Pseudomonadota</taxon>
        <taxon>Alphaproteobacteria</taxon>
        <taxon>Rhodobacterales</taxon>
        <taxon>Roseobacteraceae</taxon>
        <taxon>Phaeobacter</taxon>
    </lineage>
</organism>
<accession>A0ABN5DL81</accession>
<dbReference type="EMBL" id="CP010649">
    <property type="protein sequence ID" value="ATG38115.1"/>
    <property type="molecule type" value="Genomic_DNA"/>
</dbReference>
<dbReference type="InterPro" id="IPR041468">
    <property type="entry name" value="HTH_ParB/Spo0J"/>
</dbReference>